<dbReference type="Proteomes" id="UP001310594">
    <property type="component" value="Unassembled WGS sequence"/>
</dbReference>
<organism evidence="2 3">
    <name type="scientific">Elasticomyces elasticus</name>
    <dbReference type="NCBI Taxonomy" id="574655"/>
    <lineage>
        <taxon>Eukaryota</taxon>
        <taxon>Fungi</taxon>
        <taxon>Dikarya</taxon>
        <taxon>Ascomycota</taxon>
        <taxon>Pezizomycotina</taxon>
        <taxon>Dothideomycetes</taxon>
        <taxon>Dothideomycetidae</taxon>
        <taxon>Mycosphaerellales</taxon>
        <taxon>Teratosphaeriaceae</taxon>
        <taxon>Elasticomyces</taxon>
    </lineage>
</organism>
<evidence type="ECO:0000256" key="1">
    <source>
        <dbReference type="SAM" id="MobiDB-lite"/>
    </source>
</evidence>
<evidence type="ECO:0000313" key="2">
    <source>
        <dbReference type="EMBL" id="KAK5706669.1"/>
    </source>
</evidence>
<protein>
    <submittedName>
        <fullName evidence="2">Uncharacterized protein</fullName>
    </submittedName>
</protein>
<reference evidence="2" key="1">
    <citation type="submission" date="2023-08" db="EMBL/GenBank/DDBJ databases">
        <title>Black Yeasts Isolated from many extreme environments.</title>
        <authorList>
            <person name="Coleine C."/>
            <person name="Stajich J.E."/>
            <person name="Selbmann L."/>
        </authorList>
    </citation>
    <scope>NUCLEOTIDE SEQUENCE</scope>
    <source>
        <strain evidence="2">CCFEE 5810</strain>
    </source>
</reference>
<feature type="region of interest" description="Disordered" evidence="1">
    <location>
        <begin position="41"/>
        <end position="110"/>
    </location>
</feature>
<dbReference type="AlphaFoldDB" id="A0AAN7WGE4"/>
<gene>
    <name evidence="2" type="ORF">LTR97_001659</name>
</gene>
<evidence type="ECO:0000313" key="3">
    <source>
        <dbReference type="Proteomes" id="UP001310594"/>
    </source>
</evidence>
<sequence length="110" mass="11747">MKLRYPAIVSGGLAMISNWSSPSTGNQRQQLTRASRYKVGVSELGGQGHQPPPPVGPTTPFDDRYGRITPTWPNPHGVQKEAARSEAHLGTPTLACSASTPHGDLVPHRA</sequence>
<dbReference type="EMBL" id="JAVRQU010000002">
    <property type="protein sequence ID" value="KAK5706669.1"/>
    <property type="molecule type" value="Genomic_DNA"/>
</dbReference>
<name>A0AAN7WGE4_9PEZI</name>
<comment type="caution">
    <text evidence="2">The sequence shown here is derived from an EMBL/GenBank/DDBJ whole genome shotgun (WGS) entry which is preliminary data.</text>
</comment>
<accession>A0AAN7WGE4</accession>
<feature type="compositionally biased region" description="Basic and acidic residues" evidence="1">
    <location>
        <begin position="78"/>
        <end position="87"/>
    </location>
</feature>
<proteinExistence type="predicted"/>